<dbReference type="EMBL" id="CP027169">
    <property type="protein sequence ID" value="AVK05537.1"/>
    <property type="molecule type" value="Genomic_DNA"/>
</dbReference>
<organism evidence="1 2">
    <name type="scientific">Pseudomonas paraeruginosa</name>
    <dbReference type="NCBI Taxonomy" id="2994495"/>
    <lineage>
        <taxon>Bacteria</taxon>
        <taxon>Pseudomonadati</taxon>
        <taxon>Pseudomonadota</taxon>
        <taxon>Gammaproteobacteria</taxon>
        <taxon>Pseudomonadales</taxon>
        <taxon>Pseudomonadaceae</taxon>
        <taxon>Pseudomonas</taxon>
    </lineage>
</organism>
<proteinExistence type="predicted"/>
<evidence type="ECO:0000313" key="2">
    <source>
        <dbReference type="Proteomes" id="UP000238390"/>
    </source>
</evidence>
<accession>A0A2R3IV97</accession>
<evidence type="ECO:0000313" key="1">
    <source>
        <dbReference type="EMBL" id="AVK05537.1"/>
    </source>
</evidence>
<reference evidence="1 2" key="1">
    <citation type="submission" date="2018-02" db="EMBL/GenBank/DDBJ databases">
        <title>FDA/CDC Antimicrobial Resistant Isolate Bank Genome Sequencing.</title>
        <authorList>
            <person name="Benahmed F.H."/>
            <person name="Lutgring J.D."/>
            <person name="Yoo B."/>
            <person name="Machado M."/>
            <person name="Brown A."/>
            <person name="McAllister G."/>
            <person name="Perry A."/>
            <person name="Halpin A.L."/>
            <person name="Vavikolanu K."/>
            <person name="Ott S."/>
            <person name="Zhao X."/>
            <person name="Tallon L.J."/>
            <person name="Sadzewicz L."/>
            <person name="Aluvathingal J."/>
            <person name="Nadendla S."/>
            <person name="Voskania-kordi A."/>
            <person name="Simonyan V."/>
            <person name="Patel J."/>
            <person name="Shawar R.M."/>
        </authorList>
    </citation>
    <scope>NUCLEOTIDE SEQUENCE [LARGE SCALE GENOMIC DNA]</scope>
    <source>
        <strain evidence="1 2">AR_0356</strain>
    </source>
</reference>
<dbReference type="AlphaFoldDB" id="A0A2R3IV97"/>
<keyword evidence="2" id="KW-1185">Reference proteome</keyword>
<protein>
    <submittedName>
        <fullName evidence="1">Mucin TcMUC</fullName>
    </submittedName>
</protein>
<gene>
    <name evidence="1" type="ORF">CSB93_2232</name>
</gene>
<name>A0A2R3IV97_9PSED</name>
<sequence>MGITHGGISWLLCLLGEDALSRLSRACSKGRARVAKGPWQSGWGFPAGCRRGGCVTRVRRPGVTIRTVSGAAHDSSVSPSLHCAPPCWMLHV</sequence>
<dbReference type="Proteomes" id="UP000238390">
    <property type="component" value="Chromosome"/>
</dbReference>